<evidence type="ECO:0000256" key="1">
    <source>
        <dbReference type="SAM" id="MobiDB-lite"/>
    </source>
</evidence>
<evidence type="ECO:0000313" key="2">
    <source>
        <dbReference type="EMBL" id="PLW58243.1"/>
    </source>
</evidence>
<evidence type="ECO:0000313" key="3">
    <source>
        <dbReference type="Proteomes" id="UP000235388"/>
    </source>
</evidence>
<dbReference type="EMBL" id="PGCJ01000004">
    <property type="protein sequence ID" value="PLW58243.1"/>
    <property type="molecule type" value="Genomic_DNA"/>
</dbReference>
<feature type="region of interest" description="Disordered" evidence="1">
    <location>
        <begin position="138"/>
        <end position="183"/>
    </location>
</feature>
<proteinExistence type="predicted"/>
<dbReference type="Proteomes" id="UP000235388">
    <property type="component" value="Unassembled WGS sequence"/>
</dbReference>
<name>A0A2N5W7N0_9BASI</name>
<organism evidence="2 3">
    <name type="scientific">Puccinia coronata f. sp. avenae</name>
    <dbReference type="NCBI Taxonomy" id="200324"/>
    <lineage>
        <taxon>Eukaryota</taxon>
        <taxon>Fungi</taxon>
        <taxon>Dikarya</taxon>
        <taxon>Basidiomycota</taxon>
        <taxon>Pucciniomycotina</taxon>
        <taxon>Pucciniomycetes</taxon>
        <taxon>Pucciniales</taxon>
        <taxon>Pucciniaceae</taxon>
        <taxon>Puccinia</taxon>
    </lineage>
</organism>
<gene>
    <name evidence="2" type="ORF">PCANC_00898</name>
</gene>
<feature type="compositionally biased region" description="Polar residues" evidence="1">
    <location>
        <begin position="146"/>
        <end position="161"/>
    </location>
</feature>
<sequence>MDAKANAMLIMLNGTQEERAPLEQTQARLTANPNAKVENPATPHAVNLRKHHLMKRLDCRAPSSKGEFAMHLSGDGLWIWLGHKALWAWAYKMSCQDTNVTLNVPPESPLFEWQSASSFKPPSKLKFAPASDVTGSPASRIFLPTPQDTPTTSTNLSTNHTESADVSVIGDPPKRRIDEQTEDTDTLSVSASLSTSFKVLRGALASSSIEVLCGFTQYNRRRQAGPSAVPRVSPVVRPVNLEALNHLCIGEPAAKADKTSNLISIADLLDFCGIEADNFHTM</sequence>
<accession>A0A2N5W7N0</accession>
<protein>
    <submittedName>
        <fullName evidence="2">Uncharacterized protein</fullName>
    </submittedName>
</protein>
<reference evidence="2 3" key="1">
    <citation type="submission" date="2017-11" db="EMBL/GenBank/DDBJ databases">
        <title>De novo assembly and phasing of dikaryotic genomes from two isolates of Puccinia coronata f. sp. avenae, the causal agent of oat crown rust.</title>
        <authorList>
            <person name="Miller M.E."/>
            <person name="Zhang Y."/>
            <person name="Omidvar V."/>
            <person name="Sperschneider J."/>
            <person name="Schwessinger B."/>
            <person name="Raley C."/>
            <person name="Palmer J.M."/>
            <person name="Garnica D."/>
            <person name="Upadhyaya N."/>
            <person name="Rathjen J."/>
            <person name="Taylor J.M."/>
            <person name="Park R.F."/>
            <person name="Dodds P.N."/>
            <person name="Hirsch C.D."/>
            <person name="Kianian S.F."/>
            <person name="Figueroa M."/>
        </authorList>
    </citation>
    <scope>NUCLEOTIDE SEQUENCE [LARGE SCALE GENOMIC DNA]</scope>
    <source>
        <strain evidence="2">12NC29</strain>
    </source>
</reference>
<comment type="caution">
    <text evidence="2">The sequence shown here is derived from an EMBL/GenBank/DDBJ whole genome shotgun (WGS) entry which is preliminary data.</text>
</comment>
<keyword evidence="3" id="KW-1185">Reference proteome</keyword>
<dbReference type="AlphaFoldDB" id="A0A2N5W7N0"/>